<dbReference type="Gene3D" id="1.10.260.40">
    <property type="entry name" value="lambda repressor-like DNA-binding domains"/>
    <property type="match status" value="1"/>
</dbReference>
<evidence type="ECO:0000313" key="1">
    <source>
        <dbReference type="EMBL" id="TDT72386.1"/>
    </source>
</evidence>
<evidence type="ECO:0008006" key="3">
    <source>
        <dbReference type="Google" id="ProtNLM"/>
    </source>
</evidence>
<reference evidence="1 2" key="1">
    <citation type="submission" date="2019-03" db="EMBL/GenBank/DDBJ databases">
        <title>Genomic Encyclopedia of Type Strains, Phase IV (KMG-IV): sequencing the most valuable type-strain genomes for metagenomic binning, comparative biology and taxonomic classification.</title>
        <authorList>
            <person name="Goeker M."/>
        </authorList>
    </citation>
    <scope>NUCLEOTIDE SEQUENCE [LARGE SCALE GENOMIC DNA]</scope>
    <source>
        <strain evidence="1 2">DSM 100055</strain>
    </source>
</reference>
<name>A0AA46I6H3_9FUSO</name>
<dbReference type="AlphaFoldDB" id="A0AA46I6H3"/>
<dbReference type="InterPro" id="IPR011990">
    <property type="entry name" value="TPR-like_helical_dom_sf"/>
</dbReference>
<sequence length="374" mass="45229">MDKEFLTPGEKLRKIRKKYSLKQHEITNDEVTRNFISMVENNRANLTMRTAAIICKKINELIFLKNELFEIKPEELLKTVKEQIDEKALMYFKKIDNIKSSDEIEEIINFVIGKELSNNIFKLNVKLGDCFYKNNELEKAKFFLNTAFHIDFTNKEIIEEVENSFFKLAKINFFTDNIECFRSLKKFILNKKEFFSDKFIKSLNFYFLLFEILKKNNILELINYYETSDDIRSFILGIYNLHLENYSLANSYFDIINNSEIMILKLIAKIKTNLYISDKNLKKYLIELKNILERLKENEFYYLGLYALLYFKEHIIIEENYILNELNNREFEKYLNYKIFKEIFFKDSEIHLILKEKKKFELYKNEKNVDYVLK</sequence>
<gene>
    <name evidence="1" type="ORF">EV215_0187</name>
</gene>
<protein>
    <recommendedName>
        <fullName evidence="3">Helix-turn-helix protein</fullName>
    </recommendedName>
</protein>
<dbReference type="CDD" id="cd00093">
    <property type="entry name" value="HTH_XRE"/>
    <property type="match status" value="1"/>
</dbReference>
<accession>A0AA46I6H3</accession>
<dbReference type="SUPFAM" id="SSF48452">
    <property type="entry name" value="TPR-like"/>
    <property type="match status" value="1"/>
</dbReference>
<dbReference type="InterPro" id="IPR010982">
    <property type="entry name" value="Lambda_DNA-bd_dom_sf"/>
</dbReference>
<organism evidence="1 2">
    <name type="scientific">Hypnocyclicus thermotrophus</name>
    <dbReference type="NCBI Taxonomy" id="1627895"/>
    <lineage>
        <taxon>Bacteria</taxon>
        <taxon>Fusobacteriati</taxon>
        <taxon>Fusobacteriota</taxon>
        <taxon>Fusobacteriia</taxon>
        <taxon>Fusobacteriales</taxon>
        <taxon>Fusobacteriaceae</taxon>
        <taxon>Hypnocyclicus</taxon>
    </lineage>
</organism>
<proteinExistence type="predicted"/>
<dbReference type="RefSeq" id="WP_134111994.1">
    <property type="nucleotide sequence ID" value="NZ_SOBG01000001.1"/>
</dbReference>
<dbReference type="Proteomes" id="UP000294678">
    <property type="component" value="Unassembled WGS sequence"/>
</dbReference>
<dbReference type="GO" id="GO:0003677">
    <property type="term" value="F:DNA binding"/>
    <property type="evidence" value="ECO:0007669"/>
    <property type="project" value="InterPro"/>
</dbReference>
<evidence type="ECO:0000313" key="2">
    <source>
        <dbReference type="Proteomes" id="UP000294678"/>
    </source>
</evidence>
<dbReference type="EMBL" id="SOBG01000001">
    <property type="protein sequence ID" value="TDT72386.1"/>
    <property type="molecule type" value="Genomic_DNA"/>
</dbReference>
<dbReference type="SUPFAM" id="SSF47413">
    <property type="entry name" value="lambda repressor-like DNA-binding domains"/>
    <property type="match status" value="1"/>
</dbReference>
<comment type="caution">
    <text evidence="1">The sequence shown here is derived from an EMBL/GenBank/DDBJ whole genome shotgun (WGS) entry which is preliminary data.</text>
</comment>
<dbReference type="InterPro" id="IPR001387">
    <property type="entry name" value="Cro/C1-type_HTH"/>
</dbReference>
<keyword evidence="2" id="KW-1185">Reference proteome</keyword>